<protein>
    <submittedName>
        <fullName evidence="2">Cyclin-P3-1</fullName>
    </submittedName>
</protein>
<keyword evidence="3" id="KW-1185">Reference proteome</keyword>
<dbReference type="InterPro" id="IPR036915">
    <property type="entry name" value="Cyclin-like_sf"/>
</dbReference>
<evidence type="ECO:0000256" key="1">
    <source>
        <dbReference type="SAM" id="MobiDB-lite"/>
    </source>
</evidence>
<dbReference type="InterPro" id="IPR015943">
    <property type="entry name" value="WD40/YVTN_repeat-like_dom_sf"/>
</dbReference>
<dbReference type="GO" id="GO:0019901">
    <property type="term" value="F:protein kinase binding"/>
    <property type="evidence" value="ECO:0007669"/>
    <property type="project" value="InterPro"/>
</dbReference>
<gene>
    <name evidence="2" type="ORF">FCC1311_052222</name>
</gene>
<dbReference type="Pfam" id="PF08613">
    <property type="entry name" value="Cyclin"/>
    <property type="match status" value="1"/>
</dbReference>
<sequence length="689" mass="76454">MYSGGARGDVKTWVVDMDAQQEKVGLLHETHCVDSSRSEQNDGQVYGLLQFEQREELAVAHDDRITVLHKNGLQELLSWRYGSRGSVTAGGSRNPHNMAYVFDSTVHETSVFAGLSDGSVRGRDLRSPLYDTLCIDDAHDSHVTCCAVSGSGTYILSGSGRGGTALYDRRATENGPLWRKLPSDGETPRPIYGGTFWPQRDDLMMTWSSSGDLCFMDAKGRRRRPRREGAEEEEEEEEKMSQAGREQEQQQQQQQLGRKQHLLTERGGALREKRQLPQKQLHKHTQLVLGGGRSLRRSATATSLRRRSSLVEVFAEPDPEAGVKNEGPAAHHRRDVGTKSSQLRAPFSSCARKTGSKTQDSDGEEETEDKEEDEGDEEENDDFEDDDARSAASSNFYSISGEESADSIAELWSPLAVRYHRLSSDNLGLVVSIAQGGLQRIRREAQSAQVSLRDVVDLFGKSIANMARIADGQVRPPNAITSFDGVSVPSITMSDYIWRIVQSLNAQADPAHFASDGSELSELARCTSPRRRASTDSLDVHPSPGETALEGEHSAMGRGLRCLLLALVYIDRAYTRHPDAFCIRSVSMHRIVLTAMYLAAKFTDDTLPHSHWTFARLGGISCSELRSLEVCFCHLVDYRLYVTEAEFQALCMEQLRCAVRNARELRQARQAAKNGPSLRRNSRSAATMA</sequence>
<name>A0A2R5GL48_9STRA</name>
<dbReference type="InParanoid" id="A0A2R5GL48"/>
<feature type="region of interest" description="Disordered" evidence="1">
    <location>
        <begin position="524"/>
        <end position="551"/>
    </location>
</feature>
<dbReference type="Gene3D" id="1.10.472.10">
    <property type="entry name" value="Cyclin-like"/>
    <property type="match status" value="1"/>
</dbReference>
<evidence type="ECO:0000313" key="3">
    <source>
        <dbReference type="Proteomes" id="UP000241890"/>
    </source>
</evidence>
<dbReference type="SUPFAM" id="SSF50978">
    <property type="entry name" value="WD40 repeat-like"/>
    <property type="match status" value="1"/>
</dbReference>
<proteinExistence type="predicted"/>
<dbReference type="AlphaFoldDB" id="A0A2R5GL48"/>
<feature type="compositionally biased region" description="Acidic residues" evidence="1">
    <location>
        <begin position="361"/>
        <end position="387"/>
    </location>
</feature>
<dbReference type="PANTHER" id="PTHR15615:SF108">
    <property type="entry name" value="PROTEIN CNPPD1"/>
    <property type="match status" value="1"/>
</dbReference>
<accession>A0A2R5GL48</accession>
<comment type="caution">
    <text evidence="2">The sequence shown here is derived from an EMBL/GenBank/DDBJ whole genome shotgun (WGS) entry which is preliminary data.</text>
</comment>
<dbReference type="OrthoDB" id="337735at2759"/>
<dbReference type="Gene3D" id="2.130.10.10">
    <property type="entry name" value="YVTN repeat-like/Quinoprotein amine dehydrogenase"/>
    <property type="match status" value="1"/>
</dbReference>
<dbReference type="SUPFAM" id="SSF47954">
    <property type="entry name" value="Cyclin-like"/>
    <property type="match status" value="1"/>
</dbReference>
<dbReference type="PANTHER" id="PTHR15615">
    <property type="match status" value="1"/>
</dbReference>
<reference evidence="2 3" key="1">
    <citation type="submission" date="2017-12" db="EMBL/GenBank/DDBJ databases">
        <title>Sequencing, de novo assembly and annotation of complete genome of a new Thraustochytrid species, strain FCC1311.</title>
        <authorList>
            <person name="Sedici K."/>
            <person name="Godart F."/>
            <person name="Aiese Cigliano R."/>
            <person name="Sanseverino W."/>
            <person name="Barakat M."/>
            <person name="Ortet P."/>
            <person name="Marechal E."/>
            <person name="Cagnac O."/>
            <person name="Amato A."/>
        </authorList>
    </citation>
    <scope>NUCLEOTIDE SEQUENCE [LARGE SCALE GENOMIC DNA]</scope>
</reference>
<dbReference type="EMBL" id="BEYU01000052">
    <property type="protein sequence ID" value="GBG29001.1"/>
    <property type="molecule type" value="Genomic_DNA"/>
</dbReference>
<dbReference type="InterPro" id="IPR036322">
    <property type="entry name" value="WD40_repeat_dom_sf"/>
</dbReference>
<dbReference type="Proteomes" id="UP000241890">
    <property type="component" value="Unassembled WGS sequence"/>
</dbReference>
<dbReference type="InterPro" id="IPR013922">
    <property type="entry name" value="Cyclin_PHO80-like"/>
</dbReference>
<feature type="compositionally biased region" description="Basic and acidic residues" evidence="1">
    <location>
        <begin position="262"/>
        <end position="275"/>
    </location>
</feature>
<evidence type="ECO:0000313" key="2">
    <source>
        <dbReference type="EMBL" id="GBG29001.1"/>
    </source>
</evidence>
<organism evidence="2 3">
    <name type="scientific">Hondaea fermentalgiana</name>
    <dbReference type="NCBI Taxonomy" id="2315210"/>
    <lineage>
        <taxon>Eukaryota</taxon>
        <taxon>Sar</taxon>
        <taxon>Stramenopiles</taxon>
        <taxon>Bigyra</taxon>
        <taxon>Labyrinthulomycetes</taxon>
        <taxon>Thraustochytrida</taxon>
        <taxon>Thraustochytriidae</taxon>
        <taxon>Hondaea</taxon>
    </lineage>
</organism>
<feature type="region of interest" description="Disordered" evidence="1">
    <location>
        <begin position="218"/>
        <end position="390"/>
    </location>
</feature>
<feature type="region of interest" description="Disordered" evidence="1">
    <location>
        <begin position="670"/>
        <end position="689"/>
    </location>
</feature>